<evidence type="ECO:0000313" key="11">
    <source>
        <dbReference type="Proteomes" id="UP000183039"/>
    </source>
</evidence>
<protein>
    <recommendedName>
        <fullName evidence="12">FUSC family protein</fullName>
    </recommendedName>
</protein>
<feature type="coiled-coil region" evidence="6">
    <location>
        <begin position="163"/>
        <end position="197"/>
    </location>
</feature>
<evidence type="ECO:0008006" key="12">
    <source>
        <dbReference type="Google" id="ProtNLM"/>
    </source>
</evidence>
<evidence type="ECO:0000256" key="2">
    <source>
        <dbReference type="ARBA" id="ARBA00022475"/>
    </source>
</evidence>
<evidence type="ECO:0000313" key="10">
    <source>
        <dbReference type="Proteomes" id="UP000065511"/>
    </source>
</evidence>
<dbReference type="Proteomes" id="UP000065511">
    <property type="component" value="Chromosome"/>
</dbReference>
<evidence type="ECO:0000313" key="8">
    <source>
        <dbReference type="EMBL" id="ALS00374.1"/>
    </source>
</evidence>
<accession>A0A0S3K7S9</accession>
<keyword evidence="2" id="KW-1003">Cell membrane</keyword>
<feature type="transmembrane region" description="Helical" evidence="7">
    <location>
        <begin position="83"/>
        <end position="102"/>
    </location>
</feature>
<dbReference type="AlphaFoldDB" id="A0A0S3K7S9"/>
<evidence type="ECO:0000256" key="1">
    <source>
        <dbReference type="ARBA" id="ARBA00004651"/>
    </source>
</evidence>
<dbReference type="PANTHER" id="PTHR30509">
    <property type="entry name" value="P-HYDROXYBENZOIC ACID EFFLUX PUMP SUBUNIT-RELATED"/>
    <property type="match status" value="1"/>
</dbReference>
<dbReference type="InterPro" id="IPR010343">
    <property type="entry name" value="ArAE_1"/>
</dbReference>
<evidence type="ECO:0000256" key="4">
    <source>
        <dbReference type="ARBA" id="ARBA00022989"/>
    </source>
</evidence>
<evidence type="ECO:0000313" key="9">
    <source>
        <dbReference type="EMBL" id="OJG93370.1"/>
    </source>
</evidence>
<feature type="transmembrane region" description="Helical" evidence="7">
    <location>
        <begin position="138"/>
        <end position="155"/>
    </location>
</feature>
<dbReference type="Proteomes" id="UP000183039">
    <property type="component" value="Unassembled WGS sequence"/>
</dbReference>
<keyword evidence="4 7" id="KW-1133">Transmembrane helix</keyword>
<dbReference type="GO" id="GO:0005886">
    <property type="term" value="C:plasma membrane"/>
    <property type="evidence" value="ECO:0007669"/>
    <property type="project" value="UniProtKB-SubCell"/>
</dbReference>
<dbReference type="EMBL" id="CP013614">
    <property type="protein sequence ID" value="ALS00374.1"/>
    <property type="molecule type" value="Genomic_DNA"/>
</dbReference>
<comment type="subcellular location">
    <subcellularLocation>
        <location evidence="1">Cell membrane</location>
        <topology evidence="1">Multi-pass membrane protein</topology>
    </subcellularLocation>
</comment>
<sequence>MEIGPFRLGMRTLKTALAVMLCIILFKVFDRGAPMIAALAAVFSLRQDLTTSLTFGKSRILGNTLGGGLAIVYFLVKDLFSNDFLVELFLLPLLVMIVIVISDGMNNNSGIISAIATLLLISLSIPQGESFYFALSRVIDTFIGTFIGIGLNFFFKPKPIEEKHEIEEDLAELAKKEKELEELKLKVQKRVEAENNRDDEIKK</sequence>
<gene>
    <name evidence="8" type="ORF">ATZ33_02975</name>
    <name evidence="9" type="ORF">RV15_GL001402</name>
</gene>
<dbReference type="KEGG" id="ess:ATZ33_02975"/>
<dbReference type="OrthoDB" id="1653617at2"/>
<dbReference type="EMBL" id="JXLC01000002">
    <property type="protein sequence ID" value="OJG93370.1"/>
    <property type="molecule type" value="Genomic_DNA"/>
</dbReference>
<keyword evidence="10" id="KW-1185">Reference proteome</keyword>
<dbReference type="RefSeq" id="WP_071876443.1">
    <property type="nucleotide sequence ID" value="NZ_JXLC01000002.1"/>
</dbReference>
<evidence type="ECO:0000256" key="7">
    <source>
        <dbReference type="SAM" id="Phobius"/>
    </source>
</evidence>
<organism evidence="9 11">
    <name type="scientific">Enterococcus silesiacus</name>
    <dbReference type="NCBI Taxonomy" id="332949"/>
    <lineage>
        <taxon>Bacteria</taxon>
        <taxon>Bacillati</taxon>
        <taxon>Bacillota</taxon>
        <taxon>Bacilli</taxon>
        <taxon>Lactobacillales</taxon>
        <taxon>Enterococcaceae</taxon>
        <taxon>Enterococcus</taxon>
    </lineage>
</organism>
<feature type="transmembrane region" description="Helical" evidence="7">
    <location>
        <begin position="108"/>
        <end position="126"/>
    </location>
</feature>
<reference evidence="9 11" key="1">
    <citation type="submission" date="2014-12" db="EMBL/GenBank/DDBJ databases">
        <title>Draft genome sequences of 29 type strains of Enterococci.</title>
        <authorList>
            <person name="Zhong Z."/>
            <person name="Sun Z."/>
            <person name="Liu W."/>
            <person name="Zhang W."/>
            <person name="Zhang H."/>
        </authorList>
    </citation>
    <scope>NUCLEOTIDE SEQUENCE [LARGE SCALE GENOMIC DNA]</scope>
    <source>
        <strain evidence="9 11">DSM 22801</strain>
    </source>
</reference>
<keyword evidence="5 7" id="KW-0472">Membrane</keyword>
<evidence type="ECO:0000256" key="5">
    <source>
        <dbReference type="ARBA" id="ARBA00023136"/>
    </source>
</evidence>
<dbReference type="Pfam" id="PF06081">
    <property type="entry name" value="ArAE_1"/>
    <property type="match status" value="1"/>
</dbReference>
<evidence type="ECO:0000256" key="6">
    <source>
        <dbReference type="SAM" id="Coils"/>
    </source>
</evidence>
<reference evidence="8 10" key="2">
    <citation type="submission" date="2015-12" db="EMBL/GenBank/DDBJ databases">
        <authorList>
            <person name="Lauer A."/>
            <person name="Humrighouse B."/>
            <person name="Loparev V."/>
            <person name="Shewmaker P.L."/>
            <person name="Whitney A.M."/>
            <person name="McLaughlin R.W."/>
        </authorList>
    </citation>
    <scope>NUCLEOTIDE SEQUENCE [LARGE SCALE GENOMIC DNA]</scope>
    <source>
        <strain evidence="8 10">LMG 23085</strain>
    </source>
</reference>
<name>A0A0S3K7S9_9ENTE</name>
<proteinExistence type="predicted"/>
<evidence type="ECO:0000256" key="3">
    <source>
        <dbReference type="ARBA" id="ARBA00022692"/>
    </source>
</evidence>
<keyword evidence="6" id="KW-0175">Coiled coil</keyword>
<dbReference type="PANTHER" id="PTHR30509:SF9">
    <property type="entry name" value="MULTIDRUG RESISTANCE PROTEIN MDTO"/>
    <property type="match status" value="1"/>
</dbReference>
<keyword evidence="3 7" id="KW-0812">Transmembrane</keyword>